<dbReference type="InterPro" id="IPR051849">
    <property type="entry name" value="GAG-degrading_sulfatase"/>
</dbReference>
<dbReference type="InterPro" id="IPR017850">
    <property type="entry name" value="Alkaline_phosphatase_core_sf"/>
</dbReference>
<dbReference type="PANTHER" id="PTHR46615:SF1">
    <property type="entry name" value="ARYLSULFATASE K"/>
    <property type="match status" value="1"/>
</dbReference>
<sequence length="508" mass="57210">MTKTSQPNILLVMVDQMSHFVLPIAQPEYRTPHHQAIAPNIAALAKGGMTFTDCYTDSPLCAPARASIATGMHVREHGVCTNGDEFHASTPTFMHSLQELGYRTTVSGKTHSIGPDQLHGFDDRQTTDIYPSDFIWQRDWSQPVQHDPGTSVKKLSQSGIIRTSMQMNYDTEAKNRAVEFMQEHVLNTDNQPFMMMVSFTQPHEPFQALKKHWDLYDGQEFDAPGPESRGEGADHPYNKGLEIYHGINLDPPSDDRIKTSVRAHLAMISQIDDFLGEMMDALDRLQLTEDTIVVFTSDHGEMLGAHQMWFKRSFMEESAHVPLVMSWPGKIKPGVCSEPVSHVDIGPTLVDMAGGTPATVSVKWSGDSLKTMLLDGQDPDWRGTAMVDYWGDGTNTPMMVLREGDLKLAYFIDYEPVLFNLREDPYEMTNVASDPKYADQMASMIARMTDGFDPAAFKEEQIRLQKNRMMIQRARLKSDSDRLGWDYQPKRDPGKQYVRAAVNVTPAK</sequence>
<dbReference type="GO" id="GO:0004065">
    <property type="term" value="F:arylsulfatase activity"/>
    <property type="evidence" value="ECO:0007669"/>
    <property type="project" value="TreeGrafter"/>
</dbReference>
<keyword evidence="3" id="KW-1185">Reference proteome</keyword>
<accession>A0A4R3J141</accession>
<dbReference type="InterPro" id="IPR017785">
    <property type="entry name" value="Choline-sulfatase"/>
</dbReference>
<feature type="domain" description="Sulfatase N-terminal" evidence="1">
    <location>
        <begin position="7"/>
        <end position="354"/>
    </location>
</feature>
<dbReference type="NCBIfam" id="TIGR03417">
    <property type="entry name" value="chol_sulfatase"/>
    <property type="match status" value="1"/>
</dbReference>
<dbReference type="PANTHER" id="PTHR46615">
    <property type="entry name" value="ARYLSULFATASE K"/>
    <property type="match status" value="1"/>
</dbReference>
<dbReference type="OrthoDB" id="9795675at2"/>
<protein>
    <submittedName>
        <fullName evidence="2">Choline-sulfatase</fullName>
    </submittedName>
</protein>
<dbReference type="EMBL" id="SLZU01000023">
    <property type="protein sequence ID" value="TCS59004.1"/>
    <property type="molecule type" value="Genomic_DNA"/>
</dbReference>
<gene>
    <name evidence="2" type="ORF">EDD52_12334</name>
</gene>
<name>A0A4R3J141_9RHOB</name>
<dbReference type="Gene3D" id="3.40.720.10">
    <property type="entry name" value="Alkaline Phosphatase, subunit A"/>
    <property type="match status" value="1"/>
</dbReference>
<evidence type="ECO:0000313" key="2">
    <source>
        <dbReference type="EMBL" id="TCS59004.1"/>
    </source>
</evidence>
<dbReference type="GO" id="GO:0015024">
    <property type="term" value="F:glucuronate-2-sulfatase activity"/>
    <property type="evidence" value="ECO:0007669"/>
    <property type="project" value="TreeGrafter"/>
</dbReference>
<dbReference type="Proteomes" id="UP000295696">
    <property type="component" value="Unassembled WGS sequence"/>
</dbReference>
<dbReference type="SUPFAM" id="SSF53649">
    <property type="entry name" value="Alkaline phosphatase-like"/>
    <property type="match status" value="1"/>
</dbReference>
<dbReference type="RefSeq" id="WP_132248319.1">
    <property type="nucleotide sequence ID" value="NZ_SLZU01000023.1"/>
</dbReference>
<evidence type="ECO:0000259" key="1">
    <source>
        <dbReference type="Pfam" id="PF00884"/>
    </source>
</evidence>
<evidence type="ECO:0000313" key="3">
    <source>
        <dbReference type="Proteomes" id="UP000295696"/>
    </source>
</evidence>
<dbReference type="Pfam" id="PF00884">
    <property type="entry name" value="Sulfatase"/>
    <property type="match status" value="1"/>
</dbReference>
<dbReference type="InterPro" id="IPR000917">
    <property type="entry name" value="Sulfatase_N"/>
</dbReference>
<comment type="caution">
    <text evidence="2">The sequence shown here is derived from an EMBL/GenBank/DDBJ whole genome shotgun (WGS) entry which is preliminary data.</text>
</comment>
<dbReference type="AlphaFoldDB" id="A0A4R3J141"/>
<proteinExistence type="predicted"/>
<organism evidence="2 3">
    <name type="scientific">Primorskyibacter sedentarius</name>
    <dbReference type="NCBI Taxonomy" id="745311"/>
    <lineage>
        <taxon>Bacteria</taxon>
        <taxon>Pseudomonadati</taxon>
        <taxon>Pseudomonadota</taxon>
        <taxon>Alphaproteobacteria</taxon>
        <taxon>Rhodobacterales</taxon>
        <taxon>Roseobacteraceae</taxon>
        <taxon>Primorskyibacter</taxon>
    </lineage>
</organism>
<reference evidence="2 3" key="1">
    <citation type="submission" date="2019-03" db="EMBL/GenBank/DDBJ databases">
        <title>Genomic Encyclopedia of Type Strains, Phase IV (KMG-IV): sequencing the most valuable type-strain genomes for metagenomic binning, comparative biology and taxonomic classification.</title>
        <authorList>
            <person name="Goeker M."/>
        </authorList>
    </citation>
    <scope>NUCLEOTIDE SEQUENCE [LARGE SCALE GENOMIC DNA]</scope>
    <source>
        <strain evidence="2 3">DSM 104836</strain>
    </source>
</reference>